<organism evidence="1 2">
    <name type="scientific">Aureimonas populi</name>
    <dbReference type="NCBI Taxonomy" id="1701758"/>
    <lineage>
        <taxon>Bacteria</taxon>
        <taxon>Pseudomonadati</taxon>
        <taxon>Pseudomonadota</taxon>
        <taxon>Alphaproteobacteria</taxon>
        <taxon>Hyphomicrobiales</taxon>
        <taxon>Aurantimonadaceae</taxon>
        <taxon>Aureimonas</taxon>
    </lineage>
</organism>
<reference evidence="2" key="1">
    <citation type="journal article" date="2019" name="Int. J. Syst. Evol. Microbiol.">
        <title>The Global Catalogue of Microorganisms (GCM) 10K type strain sequencing project: providing services to taxonomists for standard genome sequencing and annotation.</title>
        <authorList>
            <consortium name="The Broad Institute Genomics Platform"/>
            <consortium name="The Broad Institute Genome Sequencing Center for Infectious Disease"/>
            <person name="Wu L."/>
            <person name="Ma J."/>
        </authorList>
    </citation>
    <scope>NUCLEOTIDE SEQUENCE [LARGE SCALE GENOMIC DNA]</scope>
    <source>
        <strain evidence="2">ZS-35-S2</strain>
    </source>
</reference>
<sequence length="118" mass="13625">MENREQHIRDALAEVFATTPMTVHIYLGGTPESFDDRARFMAEWHLRAYRYLECPVDPRSTARGRTAWVRSMRDADLWPEDRPYMVIDPEADPILRAIIERYAEVEALHGGASVHGRA</sequence>
<keyword evidence="2" id="KW-1185">Reference proteome</keyword>
<proteinExistence type="predicted"/>
<dbReference type="Proteomes" id="UP001597371">
    <property type="component" value="Unassembled WGS sequence"/>
</dbReference>
<comment type="caution">
    <text evidence="1">The sequence shown here is derived from an EMBL/GenBank/DDBJ whole genome shotgun (WGS) entry which is preliminary data.</text>
</comment>
<dbReference type="RefSeq" id="WP_209736453.1">
    <property type="nucleotide sequence ID" value="NZ_CP072611.1"/>
</dbReference>
<dbReference type="EMBL" id="JBHUIJ010000012">
    <property type="protein sequence ID" value="MFD2237682.1"/>
    <property type="molecule type" value="Genomic_DNA"/>
</dbReference>
<name>A0ABW5CM13_9HYPH</name>
<evidence type="ECO:0000313" key="2">
    <source>
        <dbReference type="Proteomes" id="UP001597371"/>
    </source>
</evidence>
<gene>
    <name evidence="1" type="ORF">ACFSKQ_09425</name>
</gene>
<protein>
    <submittedName>
        <fullName evidence="1">Uncharacterized protein</fullName>
    </submittedName>
</protein>
<evidence type="ECO:0000313" key="1">
    <source>
        <dbReference type="EMBL" id="MFD2237682.1"/>
    </source>
</evidence>
<accession>A0ABW5CM13</accession>